<protein>
    <submittedName>
        <fullName evidence="2">Uncharacterized protein</fullName>
    </submittedName>
</protein>
<feature type="region of interest" description="Disordered" evidence="1">
    <location>
        <begin position="19"/>
        <end position="41"/>
    </location>
</feature>
<dbReference type="AlphaFoldDB" id="A0AAV4B6T7"/>
<accession>A0AAV4B6T7</accession>
<dbReference type="EMBL" id="BLXT01004605">
    <property type="protein sequence ID" value="GFO15323.1"/>
    <property type="molecule type" value="Genomic_DNA"/>
</dbReference>
<sequence>MCAFRTKHSSIFKSRFCPHRKASESNSTSHRGITLPTKRSEKATDICERTIHRTSNLRETKLARPKTLVRPHHPSIGPCQNYSARQCTGWKKKRQTKKKMGWQHL</sequence>
<reference evidence="2 3" key="1">
    <citation type="journal article" date="2021" name="Elife">
        <title>Chloroplast acquisition without the gene transfer in kleptoplastic sea slugs, Plakobranchus ocellatus.</title>
        <authorList>
            <person name="Maeda T."/>
            <person name="Takahashi S."/>
            <person name="Yoshida T."/>
            <person name="Shimamura S."/>
            <person name="Takaki Y."/>
            <person name="Nagai Y."/>
            <person name="Toyoda A."/>
            <person name="Suzuki Y."/>
            <person name="Arimoto A."/>
            <person name="Ishii H."/>
            <person name="Satoh N."/>
            <person name="Nishiyama T."/>
            <person name="Hasebe M."/>
            <person name="Maruyama T."/>
            <person name="Minagawa J."/>
            <person name="Obokata J."/>
            <person name="Shigenobu S."/>
        </authorList>
    </citation>
    <scope>NUCLEOTIDE SEQUENCE [LARGE SCALE GENOMIC DNA]</scope>
</reference>
<evidence type="ECO:0000313" key="3">
    <source>
        <dbReference type="Proteomes" id="UP000735302"/>
    </source>
</evidence>
<comment type="caution">
    <text evidence="2">The sequence shown here is derived from an EMBL/GenBank/DDBJ whole genome shotgun (WGS) entry which is preliminary data.</text>
</comment>
<organism evidence="2 3">
    <name type="scientific">Plakobranchus ocellatus</name>
    <dbReference type="NCBI Taxonomy" id="259542"/>
    <lineage>
        <taxon>Eukaryota</taxon>
        <taxon>Metazoa</taxon>
        <taxon>Spiralia</taxon>
        <taxon>Lophotrochozoa</taxon>
        <taxon>Mollusca</taxon>
        <taxon>Gastropoda</taxon>
        <taxon>Heterobranchia</taxon>
        <taxon>Euthyneura</taxon>
        <taxon>Panpulmonata</taxon>
        <taxon>Sacoglossa</taxon>
        <taxon>Placobranchoidea</taxon>
        <taxon>Plakobranchidae</taxon>
        <taxon>Plakobranchus</taxon>
    </lineage>
</organism>
<evidence type="ECO:0000256" key="1">
    <source>
        <dbReference type="SAM" id="MobiDB-lite"/>
    </source>
</evidence>
<name>A0AAV4B6T7_9GAST</name>
<gene>
    <name evidence="2" type="ORF">PoB_004182800</name>
</gene>
<dbReference type="Proteomes" id="UP000735302">
    <property type="component" value="Unassembled WGS sequence"/>
</dbReference>
<evidence type="ECO:0000313" key="2">
    <source>
        <dbReference type="EMBL" id="GFO15323.1"/>
    </source>
</evidence>
<keyword evidence="3" id="KW-1185">Reference proteome</keyword>
<proteinExistence type="predicted"/>